<dbReference type="EMBL" id="KZ819804">
    <property type="protein sequence ID" value="PWN51980.1"/>
    <property type="molecule type" value="Genomic_DNA"/>
</dbReference>
<reference evidence="1 2" key="1">
    <citation type="journal article" date="2018" name="Mol. Biol. Evol.">
        <title>Broad Genomic Sampling Reveals a Smut Pathogenic Ancestry of the Fungal Clade Ustilaginomycotina.</title>
        <authorList>
            <person name="Kijpornyongpan T."/>
            <person name="Mondo S.J."/>
            <person name="Barry K."/>
            <person name="Sandor L."/>
            <person name="Lee J."/>
            <person name="Lipzen A."/>
            <person name="Pangilinan J."/>
            <person name="LaButti K."/>
            <person name="Hainaut M."/>
            <person name="Henrissat B."/>
            <person name="Grigoriev I.V."/>
            <person name="Spatafora J.W."/>
            <person name="Aime M.C."/>
        </authorList>
    </citation>
    <scope>NUCLEOTIDE SEQUENCE [LARGE SCALE GENOMIC DNA]</scope>
    <source>
        <strain evidence="1 2">SA 807</strain>
    </source>
</reference>
<proteinExistence type="predicted"/>
<name>A0ACD0P1L7_9BASI</name>
<dbReference type="Proteomes" id="UP000245626">
    <property type="component" value="Unassembled WGS sequence"/>
</dbReference>
<keyword evidence="2" id="KW-1185">Reference proteome</keyword>
<evidence type="ECO:0000313" key="2">
    <source>
        <dbReference type="Proteomes" id="UP000245626"/>
    </source>
</evidence>
<evidence type="ECO:0000313" key="1">
    <source>
        <dbReference type="EMBL" id="PWN51980.1"/>
    </source>
</evidence>
<accession>A0ACD0P1L7</accession>
<keyword evidence="1" id="KW-0238">DNA-binding</keyword>
<organism evidence="1 2">
    <name type="scientific">Violaceomyces palustris</name>
    <dbReference type="NCBI Taxonomy" id="1673888"/>
    <lineage>
        <taxon>Eukaryota</taxon>
        <taxon>Fungi</taxon>
        <taxon>Dikarya</taxon>
        <taxon>Basidiomycota</taxon>
        <taxon>Ustilaginomycotina</taxon>
        <taxon>Ustilaginomycetes</taxon>
        <taxon>Violaceomycetales</taxon>
        <taxon>Violaceomycetaceae</taxon>
        <taxon>Violaceomyces</taxon>
    </lineage>
</organism>
<protein>
    <submittedName>
        <fullName evidence="1">DNA-binding protein</fullName>
    </submittedName>
</protein>
<gene>
    <name evidence="1" type="ORF">IE53DRAFT_378511</name>
</gene>
<sequence>MKPPPQDPPNSSPLTYNETLESISQFLEVCLHTLLCLRQVYPLEVFTRRKKYDHLVYQSRHPGLNQYISRIVKAVLAEVSKSTVQKVILLIKPETLSIGTETDISGNGSGSNSSSWRSDLFEDGCYERYVFELDYILPEVDRRDRDLSIRGNLDKFHLDLLFRNFLQRIFALECLLDPLPVSILDGDRDGDGGGGVEKGGLTFSVVLEMKEGKVPDCSQDVRADSSQGDWVPAADGTLRTDGVVGGKDASRAGHVSSSSSSSSHNVSDRIPPSAVKGEGTTRPPWIRPIKALDTGVINLFLYVEDHLENKRKKWRSSNSEHTNRTSGHPKVVNLGSSKGKGKEKSTEVKAGGRKAAIEPSKVDGKLENHRLTTITTSSTTDTSSSSSPLPLPSWKNKVRFANKPLPSSGTTRQEENQLDPRGDPSGFMEEDLDRPLPLSNRRGGTNPRRIKRAKLAGAGGAGGGSDSGIESHDDSESDTGSDSVRAGFEDHSQVY</sequence>